<dbReference type="GO" id="GO:0000455">
    <property type="term" value="P:enzyme-directed rRNA pseudouridine synthesis"/>
    <property type="evidence" value="ECO:0007669"/>
    <property type="project" value="UniProtKB-ARBA"/>
</dbReference>
<organism evidence="6 7">
    <name type="scientific">Flavobacterium stagni</name>
    <dbReference type="NCBI Taxonomy" id="2506421"/>
    <lineage>
        <taxon>Bacteria</taxon>
        <taxon>Pseudomonadati</taxon>
        <taxon>Bacteroidota</taxon>
        <taxon>Flavobacteriia</taxon>
        <taxon>Flavobacteriales</taxon>
        <taxon>Flavobacteriaceae</taxon>
        <taxon>Flavobacterium</taxon>
    </lineage>
</organism>
<evidence type="ECO:0000256" key="1">
    <source>
        <dbReference type="ARBA" id="ARBA00008348"/>
    </source>
</evidence>
<dbReference type="RefSeq" id="WP_129459997.1">
    <property type="nucleotide sequence ID" value="NZ_SBKN01000001.1"/>
</dbReference>
<feature type="compositionally biased region" description="Basic and acidic residues" evidence="4">
    <location>
        <begin position="33"/>
        <end position="42"/>
    </location>
</feature>
<comment type="caution">
    <text evidence="6">The sequence shown here is derived from an EMBL/GenBank/DDBJ whole genome shotgun (WGS) entry which is preliminary data.</text>
</comment>
<dbReference type="InterPro" id="IPR020103">
    <property type="entry name" value="PsdUridine_synth_cat_dom_sf"/>
</dbReference>
<dbReference type="InterPro" id="IPR006145">
    <property type="entry name" value="PsdUridine_synth_RsuA/RluA"/>
</dbReference>
<evidence type="ECO:0000256" key="3">
    <source>
        <dbReference type="PROSITE-ProRule" id="PRU00182"/>
    </source>
</evidence>
<dbReference type="Proteomes" id="UP000289857">
    <property type="component" value="Unassembled WGS sequence"/>
</dbReference>
<name>A0A4Q1KCS0_9FLAO</name>
<dbReference type="InterPro" id="IPR042092">
    <property type="entry name" value="PsdUridine_s_RsuA/RluB/E/F_cat"/>
</dbReference>
<feature type="region of interest" description="Disordered" evidence="4">
    <location>
        <begin position="1"/>
        <end position="42"/>
    </location>
</feature>
<dbReference type="SUPFAM" id="SSF55174">
    <property type="entry name" value="Alpha-L RNA-binding motif"/>
    <property type="match status" value="1"/>
</dbReference>
<evidence type="ECO:0000256" key="2">
    <source>
        <dbReference type="ARBA" id="ARBA00023235"/>
    </source>
</evidence>
<dbReference type="GO" id="GO:0120159">
    <property type="term" value="F:rRNA pseudouridine synthase activity"/>
    <property type="evidence" value="ECO:0007669"/>
    <property type="project" value="UniProtKB-ARBA"/>
</dbReference>
<dbReference type="OrthoDB" id="9807213at2"/>
<evidence type="ECO:0000256" key="4">
    <source>
        <dbReference type="SAM" id="MobiDB-lite"/>
    </source>
</evidence>
<gene>
    <name evidence="6" type="ORF">EQG61_00935</name>
</gene>
<dbReference type="PANTHER" id="PTHR47683:SF2">
    <property type="entry name" value="RNA-BINDING S4 DOMAIN-CONTAINING PROTEIN"/>
    <property type="match status" value="1"/>
</dbReference>
<dbReference type="Pfam" id="PF00849">
    <property type="entry name" value="PseudoU_synth_2"/>
    <property type="match status" value="1"/>
</dbReference>
<dbReference type="EMBL" id="SBKN01000001">
    <property type="protein sequence ID" value="RXR24033.1"/>
    <property type="molecule type" value="Genomic_DNA"/>
</dbReference>
<sequence length="279" mass="31502">MNRSNSNRSGKKPNYTPKPQGTKKPFKKTSAPKKTEKPVVKENPDEIRLNRYIANSGICSRRDADIYIRSGNVKVNGEVIIEMGFKVKPGDVVNFDGTEITPGKKEYYLLNKPKNFTTSGEDSGSAHNVLELLKSATRTKLQPIGRMDKSTTGLLILTNDTDLILKFSKPQQKSTKIYQVSLDRNLKFEDLESIAAGVTLDGHRIYADEVSYIENQPKTEIGIQLRTANVKVVRAIFEHFKYDVLKVDRVSFAGLTKKNLPRGFFRHLTDQEIINLKNI</sequence>
<dbReference type="Pfam" id="PF01479">
    <property type="entry name" value="S4"/>
    <property type="match status" value="1"/>
</dbReference>
<keyword evidence="2" id="KW-0413">Isomerase</keyword>
<dbReference type="PANTHER" id="PTHR47683">
    <property type="entry name" value="PSEUDOURIDINE SYNTHASE FAMILY PROTEIN-RELATED"/>
    <property type="match status" value="1"/>
</dbReference>
<dbReference type="InterPro" id="IPR020094">
    <property type="entry name" value="TruA/RsuA/RluB/E/F_N"/>
</dbReference>
<dbReference type="CDD" id="cd00165">
    <property type="entry name" value="S4"/>
    <property type="match status" value="1"/>
</dbReference>
<protein>
    <submittedName>
        <fullName evidence="6">rRNA pseudouridine synthase</fullName>
    </submittedName>
</protein>
<dbReference type="Gene3D" id="3.30.70.580">
    <property type="entry name" value="Pseudouridine synthase I, catalytic domain, N-terminal subdomain"/>
    <property type="match status" value="1"/>
</dbReference>
<evidence type="ECO:0000313" key="6">
    <source>
        <dbReference type="EMBL" id="RXR24033.1"/>
    </source>
</evidence>
<dbReference type="FunFam" id="3.10.290.10:FF:000003">
    <property type="entry name" value="Pseudouridine synthase"/>
    <property type="match status" value="1"/>
</dbReference>
<reference evidence="7" key="1">
    <citation type="submission" date="2019-01" db="EMBL/GenBank/DDBJ databases">
        <title>Cytophagaceae bacterium strain CAR-16.</title>
        <authorList>
            <person name="Chen W.-M."/>
        </authorList>
    </citation>
    <scope>NUCLEOTIDE SEQUENCE [LARGE SCALE GENOMIC DNA]</scope>
    <source>
        <strain evidence="7">WWJ-16</strain>
    </source>
</reference>
<dbReference type="SMART" id="SM00363">
    <property type="entry name" value="S4"/>
    <property type="match status" value="1"/>
</dbReference>
<dbReference type="PROSITE" id="PS50889">
    <property type="entry name" value="S4"/>
    <property type="match status" value="1"/>
</dbReference>
<feature type="domain" description="RNA-binding S4" evidence="5">
    <location>
        <begin position="47"/>
        <end position="109"/>
    </location>
</feature>
<accession>A0A4Q1KCS0</accession>
<dbReference type="Gene3D" id="3.30.70.1560">
    <property type="entry name" value="Alpha-L RNA-binding motif"/>
    <property type="match status" value="1"/>
</dbReference>
<dbReference type="InterPro" id="IPR002942">
    <property type="entry name" value="S4_RNA-bd"/>
</dbReference>
<dbReference type="InterPro" id="IPR050343">
    <property type="entry name" value="RsuA_PseudoU_synthase"/>
</dbReference>
<keyword evidence="3" id="KW-0694">RNA-binding</keyword>
<keyword evidence="7" id="KW-1185">Reference proteome</keyword>
<proteinExistence type="inferred from homology"/>
<dbReference type="InterPro" id="IPR036986">
    <property type="entry name" value="S4_RNA-bd_sf"/>
</dbReference>
<dbReference type="SUPFAM" id="SSF55120">
    <property type="entry name" value="Pseudouridine synthase"/>
    <property type="match status" value="1"/>
</dbReference>
<evidence type="ECO:0000313" key="7">
    <source>
        <dbReference type="Proteomes" id="UP000289857"/>
    </source>
</evidence>
<evidence type="ECO:0000259" key="5">
    <source>
        <dbReference type="SMART" id="SM00363"/>
    </source>
</evidence>
<comment type="similarity">
    <text evidence="1">Belongs to the pseudouridine synthase RsuA family.</text>
</comment>
<dbReference type="GO" id="GO:0003723">
    <property type="term" value="F:RNA binding"/>
    <property type="evidence" value="ECO:0007669"/>
    <property type="project" value="UniProtKB-KW"/>
</dbReference>
<dbReference type="AlphaFoldDB" id="A0A4Q1KCS0"/>
<dbReference type="Gene3D" id="3.10.290.10">
    <property type="entry name" value="RNA-binding S4 domain"/>
    <property type="match status" value="1"/>
</dbReference>